<name>A0AAV4I3I3_9GAST</name>
<dbReference type="EMBL" id="BMAT01013001">
    <property type="protein sequence ID" value="GFS03582.1"/>
    <property type="molecule type" value="Genomic_DNA"/>
</dbReference>
<sequence>MRCLIPGGTCLRAGQDQGLGEARARPHRHQIGLQVGSLTPGDDRYSIGKIRFPVCTFCAKPTVLVPWLCYSNPRSCFASMYFGFDFSAPKALDKDQRFEKS</sequence>
<proteinExistence type="predicted"/>
<protein>
    <submittedName>
        <fullName evidence="1">Uncharacterized protein</fullName>
    </submittedName>
</protein>
<accession>A0AAV4I3I3</accession>
<evidence type="ECO:0000313" key="1">
    <source>
        <dbReference type="EMBL" id="GFS03582.1"/>
    </source>
</evidence>
<reference evidence="1 2" key="1">
    <citation type="journal article" date="2021" name="Elife">
        <title>Chloroplast acquisition without the gene transfer in kleptoplastic sea slugs, Plakobranchus ocellatus.</title>
        <authorList>
            <person name="Maeda T."/>
            <person name="Takahashi S."/>
            <person name="Yoshida T."/>
            <person name="Shimamura S."/>
            <person name="Takaki Y."/>
            <person name="Nagai Y."/>
            <person name="Toyoda A."/>
            <person name="Suzuki Y."/>
            <person name="Arimoto A."/>
            <person name="Ishii H."/>
            <person name="Satoh N."/>
            <person name="Nishiyama T."/>
            <person name="Hasebe M."/>
            <person name="Maruyama T."/>
            <person name="Minagawa J."/>
            <person name="Obokata J."/>
            <person name="Shigenobu S."/>
        </authorList>
    </citation>
    <scope>NUCLEOTIDE SEQUENCE [LARGE SCALE GENOMIC DNA]</scope>
</reference>
<comment type="caution">
    <text evidence="1">The sequence shown here is derived from an EMBL/GenBank/DDBJ whole genome shotgun (WGS) entry which is preliminary data.</text>
</comment>
<keyword evidence="2" id="KW-1185">Reference proteome</keyword>
<organism evidence="1 2">
    <name type="scientific">Elysia marginata</name>
    <dbReference type="NCBI Taxonomy" id="1093978"/>
    <lineage>
        <taxon>Eukaryota</taxon>
        <taxon>Metazoa</taxon>
        <taxon>Spiralia</taxon>
        <taxon>Lophotrochozoa</taxon>
        <taxon>Mollusca</taxon>
        <taxon>Gastropoda</taxon>
        <taxon>Heterobranchia</taxon>
        <taxon>Euthyneura</taxon>
        <taxon>Panpulmonata</taxon>
        <taxon>Sacoglossa</taxon>
        <taxon>Placobranchoidea</taxon>
        <taxon>Plakobranchidae</taxon>
        <taxon>Elysia</taxon>
    </lineage>
</organism>
<dbReference type="Proteomes" id="UP000762676">
    <property type="component" value="Unassembled WGS sequence"/>
</dbReference>
<dbReference type="AlphaFoldDB" id="A0AAV4I3I3"/>
<evidence type="ECO:0000313" key="2">
    <source>
        <dbReference type="Proteomes" id="UP000762676"/>
    </source>
</evidence>
<gene>
    <name evidence="1" type="ORF">ElyMa_006474700</name>
</gene>